<dbReference type="AlphaFoldDB" id="A0A238C5G7"/>
<organism evidence="1 2">
    <name type="scientific">Onchocerca flexuosa</name>
    <dbReference type="NCBI Taxonomy" id="387005"/>
    <lineage>
        <taxon>Eukaryota</taxon>
        <taxon>Metazoa</taxon>
        <taxon>Ecdysozoa</taxon>
        <taxon>Nematoda</taxon>
        <taxon>Chromadorea</taxon>
        <taxon>Rhabditida</taxon>
        <taxon>Spirurina</taxon>
        <taxon>Spiruromorpha</taxon>
        <taxon>Filarioidea</taxon>
        <taxon>Onchocercidae</taxon>
        <taxon>Onchocerca</taxon>
    </lineage>
</organism>
<accession>A0A238C5G7</accession>
<reference evidence="1 2" key="1">
    <citation type="submission" date="2015-12" db="EMBL/GenBank/DDBJ databases">
        <title>Draft genome of the nematode, Onchocerca flexuosa.</title>
        <authorList>
            <person name="Mitreva M."/>
        </authorList>
    </citation>
    <scope>NUCLEOTIDE SEQUENCE [LARGE SCALE GENOMIC DNA]</scope>
    <source>
        <strain evidence="1">Red Deer</strain>
    </source>
</reference>
<dbReference type="EMBL" id="KZ269977">
    <property type="protein sequence ID" value="OZC12697.1"/>
    <property type="molecule type" value="Genomic_DNA"/>
</dbReference>
<dbReference type="OrthoDB" id="10581647at2759"/>
<name>A0A238C5G7_9BILA</name>
<proteinExistence type="predicted"/>
<evidence type="ECO:0000313" key="1">
    <source>
        <dbReference type="EMBL" id="OZC12697.1"/>
    </source>
</evidence>
<protein>
    <submittedName>
        <fullName evidence="1">Uncharacterized protein</fullName>
    </submittedName>
</protein>
<keyword evidence="2" id="KW-1185">Reference proteome</keyword>
<dbReference type="Proteomes" id="UP000242913">
    <property type="component" value="Unassembled WGS sequence"/>
</dbReference>
<gene>
    <name evidence="1" type="ORF">X798_00329</name>
</gene>
<sequence length="128" mass="14475">MKPINHLTQGGCNEVENNRVRTLMWIGSGSWSSKECKKSERNILTRCFYFILKLGTINPGGTAKTLLTLRNNDYFPVIMAKFSDLSYSKPSATADKMAAFDSDLNVITELDCINMRILLPFRVAVRCF</sequence>
<evidence type="ECO:0000313" key="2">
    <source>
        <dbReference type="Proteomes" id="UP000242913"/>
    </source>
</evidence>